<dbReference type="PROSITE" id="PS51032">
    <property type="entry name" value="AP2_ERF"/>
    <property type="match status" value="1"/>
</dbReference>
<feature type="compositionally biased region" description="Basic and acidic residues" evidence="6">
    <location>
        <begin position="151"/>
        <end position="161"/>
    </location>
</feature>
<keyword evidence="3" id="KW-0238">DNA-binding</keyword>
<dbReference type="Gene3D" id="3.30.730.10">
    <property type="entry name" value="AP2/ERF domain"/>
    <property type="match status" value="1"/>
</dbReference>
<evidence type="ECO:0000256" key="6">
    <source>
        <dbReference type="SAM" id="MobiDB-lite"/>
    </source>
</evidence>
<feature type="region of interest" description="Disordered" evidence="6">
    <location>
        <begin position="136"/>
        <end position="161"/>
    </location>
</feature>
<sequence length="283" mass="32024">MKSLNLSTKLQFPTILGVGDAQCGYLENILMDSFLKAHSEDKQWQTSMSINYFAGSMTGCAMPFGQTLNQISTKLPSIDLIAKLGDKEEGASTQPEVSFTNTLQDVKAISDNIFCQGVTTESDCFIPKCTKSRDIASSEDHTLENSATTKLSKEEKRGKKNFDAHSYMENERRKLLVKLDKSNDDRVIFSKRVKKLRKNANHSAQSYRGSRFWGVSKNKNKWQVMITLNHFKEYNGGFSDEFEAAKIYDRKSICTFGLKAKTNFDYTKKQVLEILVNDCPIVL</sequence>
<keyword evidence="4" id="KW-0804">Transcription</keyword>
<protein>
    <recommendedName>
        <fullName evidence="7">AP2/ERF domain-containing protein</fullName>
    </recommendedName>
</protein>
<keyword evidence="9" id="KW-1185">Reference proteome</keyword>
<evidence type="ECO:0000256" key="5">
    <source>
        <dbReference type="ARBA" id="ARBA00023242"/>
    </source>
</evidence>
<dbReference type="AlphaFoldDB" id="A0AAD1XDH4"/>
<dbReference type="EMBL" id="CAMPGE010008900">
    <property type="protein sequence ID" value="CAI2367783.1"/>
    <property type="molecule type" value="Genomic_DNA"/>
</dbReference>
<dbReference type="InterPro" id="IPR016177">
    <property type="entry name" value="DNA-bd_dom_sf"/>
</dbReference>
<evidence type="ECO:0000256" key="2">
    <source>
        <dbReference type="ARBA" id="ARBA00023015"/>
    </source>
</evidence>
<keyword evidence="2" id="KW-0805">Transcription regulation</keyword>
<comment type="subcellular location">
    <subcellularLocation>
        <location evidence="1">Nucleus</location>
    </subcellularLocation>
</comment>
<proteinExistence type="predicted"/>
<dbReference type="GO" id="GO:0005634">
    <property type="term" value="C:nucleus"/>
    <property type="evidence" value="ECO:0007669"/>
    <property type="project" value="UniProtKB-SubCell"/>
</dbReference>
<dbReference type="Proteomes" id="UP001295684">
    <property type="component" value="Unassembled WGS sequence"/>
</dbReference>
<evidence type="ECO:0000256" key="1">
    <source>
        <dbReference type="ARBA" id="ARBA00004123"/>
    </source>
</evidence>
<dbReference type="InterPro" id="IPR001471">
    <property type="entry name" value="AP2/ERF_dom"/>
</dbReference>
<evidence type="ECO:0000256" key="3">
    <source>
        <dbReference type="ARBA" id="ARBA00023125"/>
    </source>
</evidence>
<reference evidence="8" key="1">
    <citation type="submission" date="2023-07" db="EMBL/GenBank/DDBJ databases">
        <authorList>
            <consortium name="AG Swart"/>
            <person name="Singh M."/>
            <person name="Singh A."/>
            <person name="Seah K."/>
            <person name="Emmerich C."/>
        </authorList>
    </citation>
    <scope>NUCLEOTIDE SEQUENCE</scope>
    <source>
        <strain evidence="8">DP1</strain>
    </source>
</reference>
<organism evidence="8 9">
    <name type="scientific">Euplotes crassus</name>
    <dbReference type="NCBI Taxonomy" id="5936"/>
    <lineage>
        <taxon>Eukaryota</taxon>
        <taxon>Sar</taxon>
        <taxon>Alveolata</taxon>
        <taxon>Ciliophora</taxon>
        <taxon>Intramacronucleata</taxon>
        <taxon>Spirotrichea</taxon>
        <taxon>Hypotrichia</taxon>
        <taxon>Euplotida</taxon>
        <taxon>Euplotidae</taxon>
        <taxon>Moneuplotes</taxon>
    </lineage>
</organism>
<accession>A0AAD1XDH4</accession>
<evidence type="ECO:0000256" key="4">
    <source>
        <dbReference type="ARBA" id="ARBA00023163"/>
    </source>
</evidence>
<name>A0AAD1XDH4_EUPCR</name>
<evidence type="ECO:0000313" key="9">
    <source>
        <dbReference type="Proteomes" id="UP001295684"/>
    </source>
</evidence>
<dbReference type="SUPFAM" id="SSF54171">
    <property type="entry name" value="DNA-binding domain"/>
    <property type="match status" value="1"/>
</dbReference>
<keyword evidence="5" id="KW-0539">Nucleus</keyword>
<feature type="domain" description="AP2/ERF" evidence="7">
    <location>
        <begin position="206"/>
        <end position="265"/>
    </location>
</feature>
<dbReference type="GO" id="GO:0003700">
    <property type="term" value="F:DNA-binding transcription factor activity"/>
    <property type="evidence" value="ECO:0007669"/>
    <property type="project" value="InterPro"/>
</dbReference>
<dbReference type="InterPro" id="IPR036955">
    <property type="entry name" value="AP2/ERF_dom_sf"/>
</dbReference>
<evidence type="ECO:0000313" key="8">
    <source>
        <dbReference type="EMBL" id="CAI2367783.1"/>
    </source>
</evidence>
<dbReference type="GO" id="GO:0003677">
    <property type="term" value="F:DNA binding"/>
    <property type="evidence" value="ECO:0007669"/>
    <property type="project" value="UniProtKB-KW"/>
</dbReference>
<comment type="caution">
    <text evidence="8">The sequence shown here is derived from an EMBL/GenBank/DDBJ whole genome shotgun (WGS) entry which is preliminary data.</text>
</comment>
<evidence type="ECO:0000259" key="7">
    <source>
        <dbReference type="PROSITE" id="PS51032"/>
    </source>
</evidence>
<gene>
    <name evidence="8" type="ORF">ECRASSUSDP1_LOCUS9071</name>
</gene>